<evidence type="ECO:0000313" key="3">
    <source>
        <dbReference type="EMBL" id="AEZ51695.1"/>
    </source>
</evidence>
<accession>A7KQ33</accession>
<dbReference type="Proteomes" id="UP000143489">
    <property type="component" value="Segment"/>
</dbReference>
<dbReference type="EMBL" id="MT955328">
    <property type="protein sequence ID" value="QOT14896.1"/>
    <property type="molecule type" value="Genomic_DNA"/>
</dbReference>
<evidence type="ECO:0000313" key="5">
    <source>
        <dbReference type="EMBL" id="QOT14213.1"/>
    </source>
</evidence>
<sequence length="94" mass="11285">MNFHWSDHDHWETNLNVWGMEGDSMRFHQSDHDSWEIYPNVLSVDNSCFRKHGDRCDELCLQAKVIVLVHLPYHHFLPLDPTCFQDLYLSIRFP</sequence>
<dbReference type="EMBL" id="MT797631">
    <property type="protein sequence ID" value="QOT14399.1"/>
    <property type="molecule type" value="Genomic_DNA"/>
</dbReference>
<evidence type="ECO:0000313" key="2">
    <source>
        <dbReference type="EMBL" id="ACF94980.1"/>
    </source>
</evidence>
<reference evidence="2 9" key="3">
    <citation type="journal article" date="2008" name="Virus Genes">
        <title>Sequence determination of a mildly virulent strain (CU-2) of Gallid herpesvirus type 2 using 454 pyrosequencing.</title>
        <authorList>
            <person name="Spatz S.J."/>
            <person name="Rue C.A."/>
        </authorList>
    </citation>
    <scope>NUCLEOTIDE SEQUENCE [LARGE SCALE GENOMIC DNA]</scope>
    <source>
        <strain evidence="2">CU-2</strain>
    </source>
</reference>
<gene>
    <name evidence="1" type="ORF">MDV049.1</name>
</gene>
<dbReference type="EMBL" id="MT813453">
    <property type="protein sequence ID" value="QOT14582.1"/>
    <property type="molecule type" value="Genomic_DNA"/>
</dbReference>
<reference evidence="6" key="7">
    <citation type="submission" date="2020-08" db="EMBL/GenBank/DDBJ databases">
        <title>Marek's disease virus requires both copies of the inverted repeat regions for efficient in vivo replication and pathogenesis.</title>
        <authorList>
            <person name="Conradie A.M."/>
            <person name="Kaufer B."/>
        </authorList>
    </citation>
    <scope>NUCLEOTIDE SEQUENCE</scope>
</reference>
<dbReference type="EMBL" id="EU499381">
    <property type="protein sequence ID" value="ACF94980.1"/>
    <property type="molecule type" value="Genomic_DNA"/>
</dbReference>
<reference evidence="3 8" key="4">
    <citation type="journal article" date="2012" name="Virus Genes">
        <title>Genome sequence determination and analysis of a Chinese virulent strain, LMS, of Gallid herpesvirus type 2.</title>
        <authorList>
            <person name="Cheng Y."/>
            <person name="Cong F."/>
            <person name="Zhang Y.P."/>
            <person name="Li Z.J."/>
            <person name="Xu N.N."/>
            <person name="Hou G.Y."/>
            <person name="Liu C.J."/>
        </authorList>
    </citation>
    <scope>NUCLEOTIDE SEQUENCE [LARGE SCALE GENOMIC DNA]</scope>
    <source>
        <strain evidence="3">LMS</strain>
    </source>
</reference>
<reference evidence="7" key="8">
    <citation type="submission" date="2020-09" db="EMBL/GenBank/DDBJ databases">
        <title>Functional analysis of genomic repeat regions in Marek's disease virus replication and pathogenesis.</title>
        <authorList>
            <person name="Vychodil T."/>
            <person name="Conradie A.M."/>
            <person name="Trimpert J."/>
            <person name="Aswad A."/>
            <person name="Bertzbach L.D."/>
            <person name="Kaufer B."/>
        </authorList>
    </citation>
    <scope>NUCLEOTIDE SEQUENCE</scope>
</reference>
<evidence type="ECO:0000313" key="6">
    <source>
        <dbReference type="EMBL" id="QOT14763.1"/>
    </source>
</evidence>
<reference evidence="1 10" key="2">
    <citation type="journal article" date="2007" name="Virus Genes">
        <title>Comparative sequence analysis of a highly oncogenic but horizontal spread-defective clone of Marek's disease virus.</title>
        <authorList>
            <person name="Spatz S.J."/>
            <person name="Zhao Y."/>
            <person name="Petherbridge L."/>
            <person name="Smith L.P."/>
            <person name="Baigent S.J."/>
            <person name="Nair V."/>
        </authorList>
    </citation>
    <scope>NUCLEOTIDE SEQUENCE [LARGE SCALE GENOMIC DNA]</scope>
    <source>
        <strain evidence="1">RB-1B</strain>
    </source>
</reference>
<protein>
    <submittedName>
        <fullName evidence="1">Uncharacterized protein</fullName>
    </submittedName>
</protein>
<reference evidence="2 9" key="1">
    <citation type="journal article" date="2007" name="Arch. Virol.">
        <title>Sequence determination of variable regions within the genomes of gallid herpesvirus-2 pathotypes.</title>
        <authorList>
            <person name="Spatz S.J."/>
            <person name="Silva R.F."/>
        </authorList>
    </citation>
    <scope>NUCLEOTIDE SEQUENCE [LARGE SCALE GENOMIC DNA]</scope>
    <source>
        <strain evidence="2">CU-2</strain>
    </source>
</reference>
<dbReference type="EMBL" id="MT797629">
    <property type="protein sequence ID" value="QOT14027.1"/>
    <property type="molecule type" value="Genomic_DNA"/>
</dbReference>
<evidence type="ECO:0000313" key="9">
    <source>
        <dbReference type="Proteomes" id="UP000134498"/>
    </source>
</evidence>
<dbReference type="EMBL" id="EF523390">
    <property type="protein sequence ID" value="ABR13119.1"/>
    <property type="molecule type" value="Genomic_DNA"/>
</dbReference>
<proteinExistence type="predicted"/>
<dbReference type="EMBL" id="MT872313">
    <property type="protein sequence ID" value="QOT14763.1"/>
    <property type="molecule type" value="Genomic_DNA"/>
</dbReference>
<dbReference type="Proteomes" id="UP000134498">
    <property type="component" value="Genome"/>
</dbReference>
<dbReference type="Proteomes" id="UP000133397">
    <property type="component" value="Segment"/>
</dbReference>
<organism evidence="1 10">
    <name type="scientific">Gallid alphaherpesvirus 2</name>
    <dbReference type="NCBI Taxonomy" id="10390"/>
    <lineage>
        <taxon>Viruses</taxon>
        <taxon>Duplodnaviria</taxon>
        <taxon>Heunggongvirae</taxon>
        <taxon>Peploviricota</taxon>
        <taxon>Herviviricetes</taxon>
        <taxon>Herpesvirales</taxon>
        <taxon>Orthoherpesviridae</taxon>
        <taxon>Alphaherpesvirinae</taxon>
        <taxon>Mardivirus</taxon>
        <taxon>Mardivirus gallidalpha2</taxon>
    </lineage>
</organism>
<dbReference type="EMBL" id="JQ314003">
    <property type="protein sequence ID" value="AEZ51695.1"/>
    <property type="molecule type" value="Genomic_DNA"/>
</dbReference>
<evidence type="ECO:0000313" key="1">
    <source>
        <dbReference type="EMBL" id="ABR13119.1"/>
    </source>
</evidence>
<reference evidence="5" key="6">
    <citation type="submission" date="2020-07" db="EMBL/GenBank/DDBJ databases">
        <title>Distinct polymorphisms in a single herpesvirus gene are capable of enhancing virulence and mediate vaccinal resistance.</title>
        <authorList>
            <person name="Conradie A.M."/>
            <person name="Bertzbach L.D."/>
            <person name="Trimpert J."/>
            <person name="Patria J.N."/>
            <person name="Murata S."/>
            <person name="Parcells M.S."/>
            <person name="Kaufer B.B."/>
        </authorList>
    </citation>
    <scope>NUCLEOTIDE SEQUENCE</scope>
</reference>
<evidence type="ECO:0000313" key="8">
    <source>
        <dbReference type="Proteomes" id="UP000133397"/>
    </source>
</evidence>
<evidence type="ECO:0000313" key="7">
    <source>
        <dbReference type="EMBL" id="QOT14896.1"/>
    </source>
</evidence>
<evidence type="ECO:0000313" key="4">
    <source>
        <dbReference type="EMBL" id="QOT14027.1"/>
    </source>
</evidence>
<reference evidence="4" key="5">
    <citation type="submission" date="2020-07" db="EMBL/GenBank/DDBJ databases">
        <title>Distinct polymorphisms in a single herpesvirus gene are capable of enhancing virulence and mediate vaccinal resistance.</title>
        <authorList>
            <person name="Conradie A.M."/>
            <person name="Bertzbach L.D."/>
            <person name="Trimpert J.D."/>
            <person name="Patria J.N."/>
            <person name="Murata S."/>
            <person name="Parcells M.S."/>
            <person name="Kaufer B.B."/>
        </authorList>
    </citation>
    <scope>NUCLEOTIDE SEQUENCE</scope>
</reference>
<evidence type="ECO:0000313" key="10">
    <source>
        <dbReference type="Proteomes" id="UP000143489"/>
    </source>
</evidence>
<dbReference type="EMBL" id="MT797630">
    <property type="protein sequence ID" value="QOT14213.1"/>
    <property type="molecule type" value="Genomic_DNA"/>
</dbReference>
<dbReference type="EMBL" id="MT994392">
    <property type="protein sequence ID" value="QOT15036.1"/>
    <property type="molecule type" value="Genomic_DNA"/>
</dbReference>
<name>A7KQ33_9ALPH</name>